<name>A0A8C9YDR2_SANLU</name>
<dbReference type="InterPro" id="IPR016187">
    <property type="entry name" value="CTDL_fold"/>
</dbReference>
<protein>
    <recommendedName>
        <fullName evidence="2">C-type lectin domain-containing protein</fullName>
    </recommendedName>
</protein>
<dbReference type="Gene3D" id="3.10.100.10">
    <property type="entry name" value="Mannose-Binding Protein A, subunit A"/>
    <property type="match status" value="1"/>
</dbReference>
<dbReference type="AlphaFoldDB" id="A0A8C9YDR2"/>
<dbReference type="PANTHER" id="PTHR45784">
    <property type="entry name" value="C-TYPE LECTIN DOMAIN FAMILY 20 MEMBER A-RELATED"/>
    <property type="match status" value="1"/>
</dbReference>
<keyword evidence="1" id="KW-1015">Disulfide bond</keyword>
<dbReference type="InterPro" id="IPR018378">
    <property type="entry name" value="C-type_lectin_CS"/>
</dbReference>
<organism evidence="3 4">
    <name type="scientific">Sander lucioperca</name>
    <name type="common">Pike-perch</name>
    <name type="synonym">Perca lucioperca</name>
    <dbReference type="NCBI Taxonomy" id="283035"/>
    <lineage>
        <taxon>Eukaryota</taxon>
        <taxon>Metazoa</taxon>
        <taxon>Chordata</taxon>
        <taxon>Craniata</taxon>
        <taxon>Vertebrata</taxon>
        <taxon>Euteleostomi</taxon>
        <taxon>Actinopterygii</taxon>
        <taxon>Neopterygii</taxon>
        <taxon>Teleostei</taxon>
        <taxon>Neoteleostei</taxon>
        <taxon>Acanthomorphata</taxon>
        <taxon>Eupercaria</taxon>
        <taxon>Perciformes</taxon>
        <taxon>Percoidei</taxon>
        <taxon>Percidae</taxon>
        <taxon>Luciopercinae</taxon>
        <taxon>Sander</taxon>
    </lineage>
</organism>
<keyword evidence="4" id="KW-1185">Reference proteome</keyword>
<accession>A0A8C9YDR2</accession>
<feature type="domain" description="C-type lectin" evidence="2">
    <location>
        <begin position="33"/>
        <end position="129"/>
    </location>
</feature>
<proteinExistence type="predicted"/>
<dbReference type="PROSITE" id="PS00615">
    <property type="entry name" value="C_TYPE_LECTIN_1"/>
    <property type="match status" value="1"/>
</dbReference>
<dbReference type="Proteomes" id="UP000694568">
    <property type="component" value="Unplaced"/>
</dbReference>
<dbReference type="GeneTree" id="ENSGT01150000287289"/>
<reference evidence="3" key="1">
    <citation type="submission" date="2025-08" db="UniProtKB">
        <authorList>
            <consortium name="Ensembl"/>
        </authorList>
    </citation>
    <scope>IDENTIFICATION</scope>
</reference>
<evidence type="ECO:0000256" key="1">
    <source>
        <dbReference type="ARBA" id="ARBA00023157"/>
    </source>
</evidence>
<reference evidence="3" key="2">
    <citation type="submission" date="2025-09" db="UniProtKB">
        <authorList>
            <consortium name="Ensembl"/>
        </authorList>
    </citation>
    <scope>IDENTIFICATION</scope>
</reference>
<dbReference type="InterPro" id="IPR001304">
    <property type="entry name" value="C-type_lectin-like"/>
</dbReference>
<evidence type="ECO:0000259" key="2">
    <source>
        <dbReference type="PROSITE" id="PS50041"/>
    </source>
</evidence>
<dbReference type="Pfam" id="PF00059">
    <property type="entry name" value="Lectin_C"/>
    <property type="match status" value="1"/>
</dbReference>
<dbReference type="InterPro" id="IPR016186">
    <property type="entry name" value="C-type_lectin-like/link_sf"/>
</dbReference>
<evidence type="ECO:0000313" key="3">
    <source>
        <dbReference type="Ensembl" id="ENSSLUP00000023896.1"/>
    </source>
</evidence>
<dbReference type="PANTHER" id="PTHR45784:SF3">
    <property type="entry name" value="C-TYPE LECTIN DOMAIN FAMILY 4 MEMBER K-LIKE-RELATED"/>
    <property type="match status" value="1"/>
</dbReference>
<sequence length="136" mass="15925">MRKGRNITWSDGVPVTFNGSYVIETNNTQICVKNWCQALQYCRHVSSDLVSISNESQNDEVIKKGNNASFWIGLMHDEWEWVDKSCSFYRNWSCEPEPKLPMSNHCGVINNAHKWSDENCWRKLPFLCEEKIVFMN</sequence>
<dbReference type="PROSITE" id="PS50041">
    <property type="entry name" value="C_TYPE_LECTIN_2"/>
    <property type="match status" value="1"/>
</dbReference>
<dbReference type="Ensembl" id="ENSSLUT00000024670.1">
    <property type="protein sequence ID" value="ENSSLUP00000023896.1"/>
    <property type="gene ID" value="ENSSLUG00000010921.1"/>
</dbReference>
<dbReference type="SMART" id="SM00034">
    <property type="entry name" value="CLECT"/>
    <property type="match status" value="1"/>
</dbReference>
<evidence type="ECO:0000313" key="4">
    <source>
        <dbReference type="Proteomes" id="UP000694568"/>
    </source>
</evidence>
<dbReference type="SUPFAM" id="SSF56436">
    <property type="entry name" value="C-type lectin-like"/>
    <property type="match status" value="1"/>
</dbReference>